<evidence type="ECO:0000313" key="2">
    <source>
        <dbReference type="EMBL" id="KTB28897.1"/>
    </source>
</evidence>
<dbReference type="AlphaFoldDB" id="A0A0W0EXW4"/>
<dbReference type="GO" id="GO:0008194">
    <property type="term" value="F:UDP-glycosyltransferase activity"/>
    <property type="evidence" value="ECO:0007669"/>
    <property type="project" value="InterPro"/>
</dbReference>
<evidence type="ECO:0000256" key="1">
    <source>
        <dbReference type="ARBA" id="ARBA00022679"/>
    </source>
</evidence>
<organism evidence="2 3">
    <name type="scientific">Moniliophthora roreri</name>
    <name type="common">Frosty pod rot fungus</name>
    <name type="synonym">Monilia roreri</name>
    <dbReference type="NCBI Taxonomy" id="221103"/>
    <lineage>
        <taxon>Eukaryota</taxon>
        <taxon>Fungi</taxon>
        <taxon>Dikarya</taxon>
        <taxon>Basidiomycota</taxon>
        <taxon>Agaricomycotina</taxon>
        <taxon>Agaricomycetes</taxon>
        <taxon>Agaricomycetidae</taxon>
        <taxon>Agaricales</taxon>
        <taxon>Marasmiineae</taxon>
        <taxon>Marasmiaceae</taxon>
        <taxon>Moniliophthora</taxon>
    </lineage>
</organism>
<dbReference type="Gene3D" id="3.40.50.2000">
    <property type="entry name" value="Glycogen Phosphorylase B"/>
    <property type="match status" value="2"/>
</dbReference>
<dbReference type="PANTHER" id="PTHR48045:SF31">
    <property type="entry name" value="UDP-GLYCOSYLTRANSFERASE 76B1-LIKE"/>
    <property type="match status" value="1"/>
</dbReference>
<dbReference type="CDD" id="cd03784">
    <property type="entry name" value="GT1_Gtf-like"/>
    <property type="match status" value="1"/>
</dbReference>
<evidence type="ECO:0008006" key="4">
    <source>
        <dbReference type="Google" id="ProtNLM"/>
    </source>
</evidence>
<dbReference type="SUPFAM" id="SSF53756">
    <property type="entry name" value="UDP-Glycosyltransferase/glycogen phosphorylase"/>
    <property type="match status" value="1"/>
</dbReference>
<keyword evidence="1" id="KW-0808">Transferase</keyword>
<sequence>MSSDLKHILAWTISGGWGHARPMLAFLTHLVKTQPVQVTFAVSKVIFGRSKDELPRHFTQDQAETMRLIKLVEVSSSSPMQLEEMKANYEAVLDSILADPGQRDPDVFLTDVIAFCTIDVAQSKSRKPYKIVGWCSVAPMLLYSHLRELSESFSGLAGALDEIVNEIEEKAKSDGLTFRQAAVEVNASHITGKIIQVPGLPPVADHEMYPQEPPYFLPFDIHFNSLRSLALMDGLVSPTAYCLEPNAYEALSLWFEGRPIFLTGPLYPSGEDAHGAAAKAGELAQAQAAGGIEQFLDRVLEERGRKSLLYISFGSTFSTVVGIDGQKLWAWIDVVLDMDIPVVLAYPPQNAPFPEALQAKIDASKVTFICQYAPQQYVLSHPATGWFLTHNGLSGTVETLQAGIPMISWPICADQPVYAMLNALALKSGYELHEVRRGHGLKYRPSYEIQPVGTLEAVRQEAKEVLAKAFLNEEEKKKMQSSAAVAQAKLAEAWVKDKGSAREAMDRFVRMFL</sequence>
<name>A0A0W0EXW4_MONRR</name>
<protein>
    <recommendedName>
        <fullName evidence="4">Glycosyltransferase family 1 protein</fullName>
    </recommendedName>
</protein>
<proteinExistence type="predicted"/>
<dbReference type="EMBL" id="LATX01002462">
    <property type="protein sequence ID" value="KTB28897.1"/>
    <property type="molecule type" value="Genomic_DNA"/>
</dbReference>
<evidence type="ECO:0000313" key="3">
    <source>
        <dbReference type="Proteomes" id="UP000054988"/>
    </source>
</evidence>
<dbReference type="Proteomes" id="UP000054988">
    <property type="component" value="Unassembled WGS sequence"/>
</dbReference>
<gene>
    <name evidence="2" type="ORF">WG66_18601</name>
</gene>
<dbReference type="eggNOG" id="KOG1192">
    <property type="taxonomic scope" value="Eukaryota"/>
</dbReference>
<comment type="caution">
    <text evidence="2">The sequence shown here is derived from an EMBL/GenBank/DDBJ whole genome shotgun (WGS) entry which is preliminary data.</text>
</comment>
<accession>A0A0W0EXW4</accession>
<reference evidence="2 3" key="1">
    <citation type="submission" date="2015-12" db="EMBL/GenBank/DDBJ databases">
        <title>Draft genome sequence of Moniliophthora roreri, the causal agent of frosty pod rot of cacao.</title>
        <authorList>
            <person name="Aime M.C."/>
            <person name="Diaz-Valderrama J.R."/>
            <person name="Kijpornyongpan T."/>
            <person name="Phillips-Mora W."/>
        </authorList>
    </citation>
    <scope>NUCLEOTIDE SEQUENCE [LARGE SCALE GENOMIC DNA]</scope>
    <source>
        <strain evidence="2 3">MCA 2952</strain>
    </source>
</reference>
<dbReference type="PANTHER" id="PTHR48045">
    <property type="entry name" value="UDP-GLYCOSYLTRANSFERASE 72B1"/>
    <property type="match status" value="1"/>
</dbReference>
<dbReference type="InterPro" id="IPR002213">
    <property type="entry name" value="UDP_glucos_trans"/>
</dbReference>
<dbReference type="Pfam" id="PF00201">
    <property type="entry name" value="UDPGT"/>
    <property type="match status" value="1"/>
</dbReference>